<dbReference type="Gene3D" id="1.10.1380.10">
    <property type="entry name" value="Neutral endopeptidase , domain2"/>
    <property type="match status" value="2"/>
</dbReference>
<dbReference type="InterPro" id="IPR042089">
    <property type="entry name" value="Peptidase_M13_dom_2"/>
</dbReference>
<evidence type="ECO:0000256" key="5">
    <source>
        <dbReference type="ARBA" id="ARBA00022801"/>
    </source>
</evidence>
<evidence type="ECO:0000256" key="4">
    <source>
        <dbReference type="ARBA" id="ARBA00022723"/>
    </source>
</evidence>
<sequence length="1565" mass="177820">MTSMPTEAAVRIIPVISNQLQYMVRKVELPTTPPPVFRYTNERVPTNGPLAVPYAQVTDLFQSMINISADPCNDFYTFMCGNYNNPAGMSFEELDERNMHLIADKINDPVYRNSASSKPMQQLFYYFDTCKTAFSDWSAITRDASYVKSKLRIFQSVTSLPFPLLQQDATNLAMPNSTILATAIGYLEGVLQTSTFLTSGIDTNWRHPQSTQGYMLMVDQASLTYPASYYLKAWNLIKAGYRERVMTWMNQLKSSLNQTQLSRDVEEMMNLELRFVTELMTDATTRRNFARSYNRYTIAQASAQYPFLDWRIYLQQISTHADRSIQAIILHDEFEFIIMEPAKLAKLGSYLSSGQFTARAIVNYLYYRIIDTFGSYMPAIKGKIYEKPEVRRPRVGHPRGIRRRSTSKFKLTALDAACAALTMENMQYANARVFIDALYPTPSDRLAIRKNFGRLVESVIAGFRSMIDQLNWMRISSKKGAYNKIDQLVKNIAYPDFIMDDALLTNYYAALDITYGDSYTTMTEKIYIFDIRTSYKTLTFNQTRRDNFNGPPAAVNAWYQPEVNSITFPAAILQQPFYDPKWPASVNYGGIGVVAGHELTHGFDDEGVQWDGTGVLYQWMDKSSYAAFQNMAECVVKEYGSFCPLPSTYEPSNCIDGSQTQGENIADNGGIHAAYRAYRNHINLNGPEPLLNGPIMSRFTHDQLFFMGFAQLWCQQPPSDSSEHAQILIDAHSPSKYRVLGTIQNYPAFRSAFHCPLNTNYAPENHCNVWVSTAEASYGTPKEQENSELNVPPAQQMQPNQPAKYNAYLNAVQLFKDSMNMKANPCTDFYDYLCGNFNKMGPSFSIANIKNYREMAAQMELSKYNSPQVSIVLPLLREVSSQIILLKSSPLNSANHVFQTISALTKTIKFYKACKAVHADFASNIRDGAVVLNALNEFQKITGLQFSMVYKQGVNYTPNLDKITLAKAIGHLNRKGIDTLLSAVVDTNWEAPEHYKFFFDQNTLYYSKTYYTQTAWNTIYRPYKTNTINLFNQFAALIEVTLDQITLSNDVDALLNFEKMLANSYSTSDTVRRQFKRSYNPYNISKAEAQFAFIDFSTYFANLAGNFEELAKYFASQEITFLVMEPEVIEKLSAGFVGKKFDASVVANYFFYRILAENSAFLPKPANYRPLEILSDEIFIGRPRQKSRRPVPFEGPVDEEQLQIRCASETVSEMQYANARFFIDHNYPDQASRDRIQESVGKVIANIILSFRGMLNSLQWMDDSSKKGAYMKLDNLEKNIAYPPFILNDTLLDEYYADLLFASTDTYFDMLSKLQAFNFRISYKSLLYNTKVDRKDFLGAPGIVNAWYQPELNSITFPAGILQRPFYDENWPASLNYGGLGVVAGHELTHAFDDEGVQWNDAGALQKWMTNASDSGFKEMARCVVNEYNGFCPLAGTGKQPSCINGEQTQGENIADNGGIHAAWNGYQTHVALGGPDPQLPDPLFGQFTHDQLFFMNFGQVWCRLKPNNDALYQQIMTDPHNPSKYRVFGTIQNFPAFRSAFNCPPDLPYGPKQHCSVWVPKEVP</sequence>
<keyword evidence="10" id="KW-1185">Reference proteome</keyword>
<evidence type="ECO:0000259" key="8">
    <source>
        <dbReference type="Pfam" id="PF01431"/>
    </source>
</evidence>
<dbReference type="Gene3D" id="3.40.390.10">
    <property type="entry name" value="Collagenase (Catalytic Domain)"/>
    <property type="match status" value="2"/>
</dbReference>
<dbReference type="InterPro" id="IPR000718">
    <property type="entry name" value="Peptidase_M13"/>
</dbReference>
<evidence type="ECO:0000259" key="9">
    <source>
        <dbReference type="Pfam" id="PF05649"/>
    </source>
</evidence>
<feature type="domain" description="Peptidase M13 C-terminal" evidence="8">
    <location>
        <begin position="556"/>
        <end position="769"/>
    </location>
</feature>
<evidence type="ECO:0000256" key="2">
    <source>
        <dbReference type="ARBA" id="ARBA00007357"/>
    </source>
</evidence>
<feature type="domain" description="Peptidase M13 N-terminal" evidence="9">
    <location>
        <begin position="825"/>
        <end position="1283"/>
    </location>
</feature>
<comment type="cofactor">
    <cofactor evidence="1">
        <name>Zn(2+)</name>
        <dbReference type="ChEBI" id="CHEBI:29105"/>
    </cofactor>
</comment>
<dbReference type="SUPFAM" id="SSF55486">
    <property type="entry name" value="Metalloproteases ('zincins'), catalytic domain"/>
    <property type="match status" value="2"/>
</dbReference>
<evidence type="ECO:0000313" key="11">
    <source>
        <dbReference type="WBParaSite" id="ALUE_0000412801-mRNA-1"/>
    </source>
</evidence>
<dbReference type="InterPro" id="IPR024079">
    <property type="entry name" value="MetalloPept_cat_dom_sf"/>
</dbReference>
<feature type="domain" description="Peptidase M13 C-terminal" evidence="8">
    <location>
        <begin position="1345"/>
        <end position="1558"/>
    </location>
</feature>
<comment type="similarity">
    <text evidence="2">Belongs to the peptidase M13 family.</text>
</comment>
<dbReference type="InterPro" id="IPR008753">
    <property type="entry name" value="Peptidase_M13_N"/>
</dbReference>
<dbReference type="PRINTS" id="PR00786">
    <property type="entry name" value="NEPRILYSIN"/>
</dbReference>
<keyword evidence="7" id="KW-0482">Metalloprotease</keyword>
<dbReference type="PANTHER" id="PTHR11733">
    <property type="entry name" value="ZINC METALLOPROTEASE FAMILY M13 NEPRILYSIN-RELATED"/>
    <property type="match status" value="1"/>
</dbReference>
<dbReference type="GO" id="GO:0016485">
    <property type="term" value="P:protein processing"/>
    <property type="evidence" value="ECO:0007669"/>
    <property type="project" value="TreeGrafter"/>
</dbReference>
<evidence type="ECO:0000256" key="7">
    <source>
        <dbReference type="ARBA" id="ARBA00023049"/>
    </source>
</evidence>
<feature type="domain" description="Peptidase M13 N-terminal" evidence="9">
    <location>
        <begin position="71"/>
        <end position="495"/>
    </location>
</feature>
<dbReference type="CDD" id="cd08662">
    <property type="entry name" value="M13"/>
    <property type="match status" value="2"/>
</dbReference>
<keyword evidence="6" id="KW-0862">Zinc</keyword>
<proteinExistence type="inferred from homology"/>
<dbReference type="Pfam" id="PF01431">
    <property type="entry name" value="Peptidase_M13"/>
    <property type="match status" value="2"/>
</dbReference>
<reference evidence="11" key="1">
    <citation type="submission" date="2023-03" db="UniProtKB">
        <authorList>
            <consortium name="WormBaseParasite"/>
        </authorList>
    </citation>
    <scope>IDENTIFICATION</scope>
</reference>
<evidence type="ECO:0000256" key="3">
    <source>
        <dbReference type="ARBA" id="ARBA00022670"/>
    </source>
</evidence>
<keyword evidence="4" id="KW-0479">Metal-binding</keyword>
<name>A0A9J2P417_ASCLU</name>
<dbReference type="GO" id="GO:0005886">
    <property type="term" value="C:plasma membrane"/>
    <property type="evidence" value="ECO:0007669"/>
    <property type="project" value="TreeGrafter"/>
</dbReference>
<dbReference type="InterPro" id="IPR018497">
    <property type="entry name" value="Peptidase_M13_C"/>
</dbReference>
<dbReference type="PROSITE" id="PS51885">
    <property type="entry name" value="NEPRILYSIN"/>
    <property type="match status" value="1"/>
</dbReference>
<keyword evidence="3" id="KW-0645">Protease</keyword>
<dbReference type="Pfam" id="PF05649">
    <property type="entry name" value="Peptidase_M13_N"/>
    <property type="match status" value="2"/>
</dbReference>
<accession>A0A9J2P417</accession>
<dbReference type="PANTHER" id="PTHR11733:SF240">
    <property type="entry name" value="GH14155P-RELATED"/>
    <property type="match status" value="1"/>
</dbReference>
<dbReference type="GO" id="GO:0046872">
    <property type="term" value="F:metal ion binding"/>
    <property type="evidence" value="ECO:0007669"/>
    <property type="project" value="UniProtKB-KW"/>
</dbReference>
<dbReference type="Proteomes" id="UP000036681">
    <property type="component" value="Unplaced"/>
</dbReference>
<dbReference type="GO" id="GO:0004222">
    <property type="term" value="F:metalloendopeptidase activity"/>
    <property type="evidence" value="ECO:0007669"/>
    <property type="project" value="InterPro"/>
</dbReference>
<evidence type="ECO:0000256" key="6">
    <source>
        <dbReference type="ARBA" id="ARBA00022833"/>
    </source>
</evidence>
<keyword evidence="5" id="KW-0378">Hydrolase</keyword>
<evidence type="ECO:0000313" key="10">
    <source>
        <dbReference type="Proteomes" id="UP000036681"/>
    </source>
</evidence>
<organism evidence="10 11">
    <name type="scientific">Ascaris lumbricoides</name>
    <name type="common">Giant roundworm</name>
    <dbReference type="NCBI Taxonomy" id="6252"/>
    <lineage>
        <taxon>Eukaryota</taxon>
        <taxon>Metazoa</taxon>
        <taxon>Ecdysozoa</taxon>
        <taxon>Nematoda</taxon>
        <taxon>Chromadorea</taxon>
        <taxon>Rhabditida</taxon>
        <taxon>Spirurina</taxon>
        <taxon>Ascaridomorpha</taxon>
        <taxon>Ascaridoidea</taxon>
        <taxon>Ascarididae</taxon>
        <taxon>Ascaris</taxon>
    </lineage>
</organism>
<protein>
    <submittedName>
        <fullName evidence="11">Peptidase M13 C-terminal domain-containing protein</fullName>
    </submittedName>
</protein>
<evidence type="ECO:0000256" key="1">
    <source>
        <dbReference type="ARBA" id="ARBA00001947"/>
    </source>
</evidence>
<dbReference type="WBParaSite" id="ALUE_0000412801-mRNA-1">
    <property type="protein sequence ID" value="ALUE_0000412801-mRNA-1"/>
    <property type="gene ID" value="ALUE_0000412801"/>
</dbReference>